<evidence type="ECO:0000256" key="2">
    <source>
        <dbReference type="ARBA" id="ARBA00023015"/>
    </source>
</evidence>
<sequence>MDMDFHCPIPVYGAGSNFTGSGSNYTGSGANFSGAGANFTGTATNFTGAGANFSGAGATLSGDGANFSGTATNFTRAGGNFSGAGANFSGAGANFSGAGANFSGAGANFSGAGANFSGAGANFSGAGATFSGAGFGCGGPSFPTDSGPNFGTSLLNLFHSNNYGSAVFSVDGPPKCSAIPAISHSGVGTSNYSLTPLTSSAGVSNSNSNSGAQNKQTGGGATMFEDDLMSSRRAFPLSHGLMPTPNFGFGFPMHPAHHDPMSLAAVGQSQQFGSYPHLSAPDPKRMLGGMGVGMGGVGAGVGAESVDKNIKATLDNRDLWNKFHALGTEMIITKTGRRMFPTIKVSLSGLEPHAKYILLIDIIPVDDCRYKYHNSEWVVTGKAEPHMPGRLYIHPDSPASGNHWMKQPVPFHKLKLTNNNLDQNGHIILNSMHKYQPRVHVVQANDIFTMRWNTFNTYTFEETSFIAVTAYQNEQITQLKIDNNPFAKGFRDNGMGRKDHRMAIKRPGEDSGNNVDKGPAASARISPRVARQNERFCRGSKFAAATYCPSRRVSRGEQRERAATVI</sequence>
<dbReference type="PROSITE" id="PS50252">
    <property type="entry name" value="TBOX_3"/>
    <property type="match status" value="1"/>
</dbReference>
<dbReference type="PROSITE" id="PS01283">
    <property type="entry name" value="TBOX_1"/>
    <property type="match status" value="1"/>
</dbReference>
<dbReference type="InterPro" id="IPR008967">
    <property type="entry name" value="p53-like_TF_DNA-bd_sf"/>
</dbReference>
<dbReference type="PRINTS" id="PR00937">
    <property type="entry name" value="TBOX"/>
</dbReference>
<dbReference type="InterPro" id="IPR036960">
    <property type="entry name" value="T-box_sf"/>
</dbReference>
<dbReference type="SMART" id="SM00425">
    <property type="entry name" value="TBOX"/>
    <property type="match status" value="1"/>
</dbReference>
<keyword evidence="2" id="KW-0805">Transcription regulation</keyword>
<protein>
    <recommendedName>
        <fullName evidence="8">T-box domain-containing protein</fullName>
    </recommendedName>
</protein>
<gene>
    <name evidence="9" type="ORF">BaRGS_00033721</name>
</gene>
<evidence type="ECO:0000256" key="6">
    <source>
        <dbReference type="PROSITE-ProRule" id="PRU00201"/>
    </source>
</evidence>
<feature type="region of interest" description="Disordered" evidence="7">
    <location>
        <begin position="504"/>
        <end position="529"/>
    </location>
</feature>
<feature type="domain" description="T-box" evidence="8">
    <location>
        <begin position="314"/>
        <end position="492"/>
    </location>
</feature>
<comment type="caution">
    <text evidence="6">Lacks conserved residue(s) required for the propagation of feature annotation.</text>
</comment>
<evidence type="ECO:0000256" key="7">
    <source>
        <dbReference type="SAM" id="MobiDB-lite"/>
    </source>
</evidence>
<comment type="subcellular location">
    <subcellularLocation>
        <location evidence="1 6">Nucleus</location>
    </subcellularLocation>
</comment>
<dbReference type="CDD" id="cd20189">
    <property type="entry name" value="T-box_TBX4_5-like"/>
    <property type="match status" value="1"/>
</dbReference>
<proteinExistence type="predicted"/>
<name>A0ABD0JJC7_9CAEN</name>
<dbReference type="PANTHER" id="PTHR11267:SF204">
    <property type="entry name" value="SPADETAIL"/>
    <property type="match status" value="1"/>
</dbReference>
<keyword evidence="4" id="KW-0804">Transcription</keyword>
<dbReference type="Gene3D" id="2.60.40.820">
    <property type="entry name" value="Transcription factor, T-box"/>
    <property type="match status" value="1"/>
</dbReference>
<dbReference type="Pfam" id="PF00907">
    <property type="entry name" value="T-box"/>
    <property type="match status" value="1"/>
</dbReference>
<dbReference type="InterPro" id="IPR001699">
    <property type="entry name" value="TF_T-box"/>
</dbReference>
<dbReference type="Proteomes" id="UP001519460">
    <property type="component" value="Unassembled WGS sequence"/>
</dbReference>
<comment type="caution">
    <text evidence="9">The sequence shown here is derived from an EMBL/GenBank/DDBJ whole genome shotgun (WGS) entry which is preliminary data.</text>
</comment>
<evidence type="ECO:0000313" key="10">
    <source>
        <dbReference type="Proteomes" id="UP001519460"/>
    </source>
</evidence>
<keyword evidence="10" id="KW-1185">Reference proteome</keyword>
<keyword evidence="5 6" id="KW-0539">Nucleus</keyword>
<dbReference type="GO" id="GO:0005634">
    <property type="term" value="C:nucleus"/>
    <property type="evidence" value="ECO:0007669"/>
    <property type="project" value="UniProtKB-SubCell"/>
</dbReference>
<organism evidence="9 10">
    <name type="scientific">Batillaria attramentaria</name>
    <dbReference type="NCBI Taxonomy" id="370345"/>
    <lineage>
        <taxon>Eukaryota</taxon>
        <taxon>Metazoa</taxon>
        <taxon>Spiralia</taxon>
        <taxon>Lophotrochozoa</taxon>
        <taxon>Mollusca</taxon>
        <taxon>Gastropoda</taxon>
        <taxon>Caenogastropoda</taxon>
        <taxon>Sorbeoconcha</taxon>
        <taxon>Cerithioidea</taxon>
        <taxon>Batillariidae</taxon>
        <taxon>Batillaria</taxon>
    </lineage>
</organism>
<dbReference type="InterPro" id="IPR018186">
    <property type="entry name" value="TF_T-box_CS"/>
</dbReference>
<dbReference type="SUPFAM" id="SSF49417">
    <property type="entry name" value="p53-like transcription factors"/>
    <property type="match status" value="1"/>
</dbReference>
<evidence type="ECO:0000256" key="5">
    <source>
        <dbReference type="ARBA" id="ARBA00023242"/>
    </source>
</evidence>
<reference evidence="9 10" key="1">
    <citation type="journal article" date="2023" name="Sci. Data">
        <title>Genome assembly of the Korean intertidal mud-creeper Batillaria attramentaria.</title>
        <authorList>
            <person name="Patra A.K."/>
            <person name="Ho P.T."/>
            <person name="Jun S."/>
            <person name="Lee S.J."/>
            <person name="Kim Y."/>
            <person name="Won Y.J."/>
        </authorList>
    </citation>
    <scope>NUCLEOTIDE SEQUENCE [LARGE SCALE GENOMIC DNA]</scope>
    <source>
        <strain evidence="9">Wonlab-2016</strain>
    </source>
</reference>
<dbReference type="PRINTS" id="PR00938">
    <property type="entry name" value="BRACHYURY"/>
</dbReference>
<evidence type="ECO:0000256" key="1">
    <source>
        <dbReference type="ARBA" id="ARBA00004123"/>
    </source>
</evidence>
<dbReference type="FunFam" id="2.60.40.820:FF:000007">
    <property type="entry name" value="T-box transcription factor"/>
    <property type="match status" value="1"/>
</dbReference>
<evidence type="ECO:0000256" key="3">
    <source>
        <dbReference type="ARBA" id="ARBA00023125"/>
    </source>
</evidence>
<dbReference type="PANTHER" id="PTHR11267">
    <property type="entry name" value="T-BOX PROTEIN-RELATED"/>
    <property type="match status" value="1"/>
</dbReference>
<dbReference type="AlphaFoldDB" id="A0ABD0JJC7"/>
<evidence type="ECO:0000259" key="8">
    <source>
        <dbReference type="PROSITE" id="PS50252"/>
    </source>
</evidence>
<dbReference type="InterPro" id="IPR002070">
    <property type="entry name" value="TF_Brachyury"/>
</dbReference>
<dbReference type="InterPro" id="IPR046360">
    <property type="entry name" value="T-box_DNA-bd"/>
</dbReference>
<accession>A0ABD0JJC7</accession>
<evidence type="ECO:0000256" key="4">
    <source>
        <dbReference type="ARBA" id="ARBA00023163"/>
    </source>
</evidence>
<dbReference type="PROSITE" id="PS01264">
    <property type="entry name" value="TBOX_2"/>
    <property type="match status" value="1"/>
</dbReference>
<evidence type="ECO:0000313" key="9">
    <source>
        <dbReference type="EMBL" id="KAK7475040.1"/>
    </source>
</evidence>
<dbReference type="EMBL" id="JACVVK020000417">
    <property type="protein sequence ID" value="KAK7475040.1"/>
    <property type="molecule type" value="Genomic_DNA"/>
</dbReference>
<keyword evidence="3 6" id="KW-0238">DNA-binding</keyword>
<dbReference type="GO" id="GO:0003677">
    <property type="term" value="F:DNA binding"/>
    <property type="evidence" value="ECO:0007669"/>
    <property type="project" value="UniProtKB-UniRule"/>
</dbReference>